<feature type="region of interest" description="Disordered" evidence="5">
    <location>
        <begin position="1"/>
        <end position="208"/>
    </location>
</feature>
<keyword evidence="3" id="KW-0804">Transcription</keyword>
<keyword evidence="4" id="KW-0539">Nucleus</keyword>
<feature type="compositionally biased region" description="Low complexity" evidence="5">
    <location>
        <begin position="106"/>
        <end position="120"/>
    </location>
</feature>
<evidence type="ECO:0000256" key="5">
    <source>
        <dbReference type="SAM" id="MobiDB-lite"/>
    </source>
</evidence>
<evidence type="ECO:0000256" key="1">
    <source>
        <dbReference type="ARBA" id="ARBA00004123"/>
    </source>
</evidence>
<dbReference type="RefSeq" id="XP_069209381.1">
    <property type="nucleotide sequence ID" value="XM_069351963.1"/>
</dbReference>
<sequence length="562" mass="58900">MSGRDIKPRLPAHPGPRRQKPALVAAAEAEADVAAGPSTSAAPAPRARTVSRAAAAADSDAMQIDSVPAPAAPPAPRPVAVAAAAGPSTSSRSATPSGPNSGANTPALSGGEPASGPGPAKMKFKPKMPIRRAVQEPEVKAEPAPAPSTRGRGAPRGRGRGAGPGRGGRPQQVASQTIAAGPFGGTRPGAVRRAVVAPPPPARHMGDVTSVEVYSDNEDGSRPGVIDIDAVSALSESAPTSLFRDRDLDGGKAKLKEEKLARLKEVKKARKAERRRRTETAVSLARADEDEDMGGVRVKAEPLSPSASHAALPDPNAGVPAPLVRDGDRMLPADVQKDRDADGRLVRNFVSGTTETTPETEVEFNKAQAVDLSESEEEEEEDDLEGDFVEKEGGDNPEDKLFLFQFPSQMPKLVQRGPIDTTGDVAMTEEKPDVKPTAAALKARKKEAAAAPPPEGRIGTLVVMKSGKVKLVFGEGDQGIVMNVSAGVHATFLQQLVHVDAKAKSANVLGEIHKQYTVTPDIDRLLEELFLNGGETPGDRERRETKRIKMEAGLVKMEPGSP</sequence>
<feature type="region of interest" description="Disordered" evidence="5">
    <location>
        <begin position="266"/>
        <end position="394"/>
    </location>
</feature>
<evidence type="ECO:0000313" key="6">
    <source>
        <dbReference type="EMBL" id="KAL1409437.1"/>
    </source>
</evidence>
<evidence type="ECO:0008006" key="8">
    <source>
        <dbReference type="Google" id="ProtNLM"/>
    </source>
</evidence>
<evidence type="ECO:0000313" key="7">
    <source>
        <dbReference type="Proteomes" id="UP001565368"/>
    </source>
</evidence>
<dbReference type="Pfam" id="PF05132">
    <property type="entry name" value="RNA_pol_Rpc4"/>
    <property type="match status" value="1"/>
</dbReference>
<feature type="compositionally biased region" description="Acidic residues" evidence="5">
    <location>
        <begin position="373"/>
        <end position="387"/>
    </location>
</feature>
<gene>
    <name evidence="6" type="ORF">Q8F55_003420</name>
</gene>
<comment type="caution">
    <text evidence="6">The sequence shown here is derived from an EMBL/GenBank/DDBJ whole genome shotgun (WGS) entry which is preliminary data.</text>
</comment>
<comment type="subcellular location">
    <subcellularLocation>
        <location evidence="1">Nucleus</location>
    </subcellularLocation>
</comment>
<dbReference type="PANTHER" id="PTHR13408">
    <property type="entry name" value="DNA-DIRECTED RNA POLYMERASE III"/>
    <property type="match status" value="1"/>
</dbReference>
<protein>
    <recommendedName>
        <fullName evidence="8">DNA-directed RNA polymerase III subunit RPC4</fullName>
    </recommendedName>
</protein>
<evidence type="ECO:0000256" key="3">
    <source>
        <dbReference type="ARBA" id="ARBA00023163"/>
    </source>
</evidence>
<dbReference type="PANTHER" id="PTHR13408:SF0">
    <property type="entry name" value="DNA-DIRECTED RNA POLYMERASE III SUBUNIT RPC4"/>
    <property type="match status" value="1"/>
</dbReference>
<dbReference type="EMBL" id="JBBXJM010000003">
    <property type="protein sequence ID" value="KAL1409437.1"/>
    <property type="molecule type" value="Genomic_DNA"/>
</dbReference>
<feature type="compositionally biased region" description="Basic residues" evidence="5">
    <location>
        <begin position="267"/>
        <end position="277"/>
    </location>
</feature>
<feature type="compositionally biased region" description="Basic and acidic residues" evidence="5">
    <location>
        <begin position="325"/>
        <end position="345"/>
    </location>
</feature>
<feature type="compositionally biased region" description="Low complexity" evidence="5">
    <location>
        <begin position="22"/>
        <end position="61"/>
    </location>
</feature>
<dbReference type="InterPro" id="IPR007811">
    <property type="entry name" value="RPC4"/>
</dbReference>
<keyword evidence="2" id="KW-0240">DNA-directed RNA polymerase</keyword>
<evidence type="ECO:0000256" key="4">
    <source>
        <dbReference type="ARBA" id="ARBA00023242"/>
    </source>
</evidence>
<name>A0ABR3Q496_9TREE</name>
<evidence type="ECO:0000256" key="2">
    <source>
        <dbReference type="ARBA" id="ARBA00022478"/>
    </source>
</evidence>
<organism evidence="6 7">
    <name type="scientific">Vanrija albida</name>
    <dbReference type="NCBI Taxonomy" id="181172"/>
    <lineage>
        <taxon>Eukaryota</taxon>
        <taxon>Fungi</taxon>
        <taxon>Dikarya</taxon>
        <taxon>Basidiomycota</taxon>
        <taxon>Agaricomycotina</taxon>
        <taxon>Tremellomycetes</taxon>
        <taxon>Trichosporonales</taxon>
        <taxon>Trichosporonaceae</taxon>
        <taxon>Vanrija</taxon>
    </lineage>
</organism>
<reference evidence="6 7" key="1">
    <citation type="submission" date="2023-08" db="EMBL/GenBank/DDBJ databases">
        <title>Annotated Genome Sequence of Vanrija albida AlHP1.</title>
        <authorList>
            <person name="Herzog R."/>
        </authorList>
    </citation>
    <scope>NUCLEOTIDE SEQUENCE [LARGE SCALE GENOMIC DNA]</scope>
    <source>
        <strain evidence="6 7">AlHP1</strain>
    </source>
</reference>
<proteinExistence type="predicted"/>
<keyword evidence="7" id="KW-1185">Reference proteome</keyword>
<feature type="compositionally biased region" description="Polar residues" evidence="5">
    <location>
        <begin position="87"/>
        <end position="104"/>
    </location>
</feature>
<accession>A0ABR3Q496</accession>
<dbReference type="GeneID" id="95984463"/>
<dbReference type="Proteomes" id="UP001565368">
    <property type="component" value="Unassembled WGS sequence"/>
</dbReference>